<dbReference type="InterPro" id="IPR029044">
    <property type="entry name" value="Nucleotide-diphossugar_trans"/>
</dbReference>
<accession>A0A372NSC1</accession>
<reference evidence="1 2" key="1">
    <citation type="submission" date="2018-08" db="EMBL/GenBank/DDBJ databases">
        <title>Mucilaginibacter sp. MYSH2.</title>
        <authorList>
            <person name="Seo T."/>
        </authorList>
    </citation>
    <scope>NUCLEOTIDE SEQUENCE [LARGE SCALE GENOMIC DNA]</scope>
    <source>
        <strain evidence="1 2">MYSH2</strain>
    </source>
</reference>
<dbReference type="OrthoDB" id="9785375at2"/>
<sequence length="317" mass="36970">MYQTQSPVLFIVFNRPDVTAQVFERIAAAKPPRLYVAADGPRAAKAGEAELCEQTRAIINKVNWPCEVKTLYREQNMGCKEAVSSAITWFFDNEEEGIVLEDDCLPGDGFFEFIDAMFERYRHDSRIRHIGGANLQHGQKWGDASYYYSNLTHVWGWGGWRRVWQQYDKELTRYEADEVRPELEKIFTDPFMLDSWEEIFKRVKAGEIDTWDYQYTFLNFFNNSLSVIPNVNLITNIGFGENSTHTHDVTNRNANIPLGKLGNIAHPKYVLPQKQADEATLMHDFAVIERRIALAKYNLRRRRFKRWLKGLFKKQAP</sequence>
<dbReference type="Gene3D" id="3.90.550.10">
    <property type="entry name" value="Spore Coat Polysaccharide Biosynthesis Protein SpsA, Chain A"/>
    <property type="match status" value="1"/>
</dbReference>
<dbReference type="Proteomes" id="UP000264217">
    <property type="component" value="Unassembled WGS sequence"/>
</dbReference>
<keyword evidence="1" id="KW-0808">Transferase</keyword>
<dbReference type="AlphaFoldDB" id="A0A372NSC1"/>
<evidence type="ECO:0000313" key="1">
    <source>
        <dbReference type="EMBL" id="RFZ92145.1"/>
    </source>
</evidence>
<dbReference type="RefSeq" id="WP_117391856.1">
    <property type="nucleotide sequence ID" value="NZ_QWDC01000002.1"/>
</dbReference>
<dbReference type="GO" id="GO:0016740">
    <property type="term" value="F:transferase activity"/>
    <property type="evidence" value="ECO:0007669"/>
    <property type="project" value="UniProtKB-KW"/>
</dbReference>
<evidence type="ECO:0000313" key="2">
    <source>
        <dbReference type="Proteomes" id="UP000264217"/>
    </source>
</evidence>
<dbReference type="EMBL" id="QWDC01000002">
    <property type="protein sequence ID" value="RFZ92145.1"/>
    <property type="molecule type" value="Genomic_DNA"/>
</dbReference>
<proteinExistence type="predicted"/>
<protein>
    <submittedName>
        <fullName evidence="1">Nucleotide-diphospho-sugar transferase</fullName>
    </submittedName>
</protein>
<comment type="caution">
    <text evidence="1">The sequence shown here is derived from an EMBL/GenBank/DDBJ whole genome shotgun (WGS) entry which is preliminary data.</text>
</comment>
<keyword evidence="2" id="KW-1185">Reference proteome</keyword>
<name>A0A372NSC1_9SPHI</name>
<gene>
    <name evidence="1" type="ORF">D0C36_11930</name>
</gene>
<organism evidence="1 2">
    <name type="scientific">Mucilaginibacter conchicola</name>
    <dbReference type="NCBI Taxonomy" id="2303333"/>
    <lineage>
        <taxon>Bacteria</taxon>
        <taxon>Pseudomonadati</taxon>
        <taxon>Bacteroidota</taxon>
        <taxon>Sphingobacteriia</taxon>
        <taxon>Sphingobacteriales</taxon>
        <taxon>Sphingobacteriaceae</taxon>
        <taxon>Mucilaginibacter</taxon>
    </lineage>
</organism>
<dbReference type="SUPFAM" id="SSF53448">
    <property type="entry name" value="Nucleotide-diphospho-sugar transferases"/>
    <property type="match status" value="1"/>
</dbReference>